<name>J4HWC8_9APHY</name>
<evidence type="ECO:0000313" key="3">
    <source>
        <dbReference type="EMBL" id="CCM02037.1"/>
    </source>
</evidence>
<dbReference type="InParanoid" id="J4HWC8"/>
<proteinExistence type="predicted"/>
<sequence>MGATLAFSFWTLFVTGSILAYFITHRNTAERDLNAKKAELAEVNRKQRALAELKTKFDGMKPDIALICEKLVIFGNIWQSVSAQCAAFGKHLEKGMDALNDEEFRLQVKLARKTCTPLRNGLTRYATSLDKSPLSQS</sequence>
<protein>
    <submittedName>
        <fullName evidence="3">Uncharacterized protein</fullName>
    </submittedName>
</protein>
<dbReference type="HOGENOM" id="CLU_1895554_0_0_1"/>
<reference evidence="3 4" key="1">
    <citation type="journal article" date="2012" name="Appl. Environ. Microbiol.">
        <title>Short-read sequencing for genomic analysis of the brown rot fungus Fibroporia radiculosa.</title>
        <authorList>
            <person name="Tang J.D."/>
            <person name="Perkins A.D."/>
            <person name="Sonstegard T.S."/>
            <person name="Schroeder S.G."/>
            <person name="Burgess S.C."/>
            <person name="Diehl S.V."/>
        </authorList>
    </citation>
    <scope>NUCLEOTIDE SEQUENCE [LARGE SCALE GENOMIC DNA]</scope>
    <source>
        <strain evidence="3 4">TFFH 294</strain>
    </source>
</reference>
<evidence type="ECO:0000256" key="1">
    <source>
        <dbReference type="SAM" id="Coils"/>
    </source>
</evidence>
<evidence type="ECO:0000256" key="2">
    <source>
        <dbReference type="SAM" id="SignalP"/>
    </source>
</evidence>
<dbReference type="EMBL" id="HE797060">
    <property type="protein sequence ID" value="CCM02037.1"/>
    <property type="molecule type" value="Genomic_DNA"/>
</dbReference>
<feature type="signal peptide" evidence="2">
    <location>
        <begin position="1"/>
        <end position="20"/>
    </location>
</feature>
<dbReference type="AlphaFoldDB" id="J4HWC8"/>
<dbReference type="GeneID" id="24096948"/>
<accession>J4HWC8</accession>
<dbReference type="OrthoDB" id="3198211at2759"/>
<organism evidence="3 4">
    <name type="scientific">Fibroporia radiculosa</name>
    <dbReference type="NCBI Taxonomy" id="599839"/>
    <lineage>
        <taxon>Eukaryota</taxon>
        <taxon>Fungi</taxon>
        <taxon>Dikarya</taxon>
        <taxon>Basidiomycota</taxon>
        <taxon>Agaricomycotina</taxon>
        <taxon>Agaricomycetes</taxon>
        <taxon>Polyporales</taxon>
        <taxon>Fibroporiaceae</taxon>
        <taxon>Fibroporia</taxon>
    </lineage>
</organism>
<feature type="chain" id="PRO_5003778372" evidence="2">
    <location>
        <begin position="21"/>
        <end position="137"/>
    </location>
</feature>
<keyword evidence="1" id="KW-0175">Coiled coil</keyword>
<dbReference type="RefSeq" id="XP_012181320.1">
    <property type="nucleotide sequence ID" value="XM_012325930.1"/>
</dbReference>
<feature type="coiled-coil region" evidence="1">
    <location>
        <begin position="26"/>
        <end position="56"/>
    </location>
</feature>
<keyword evidence="4" id="KW-1185">Reference proteome</keyword>
<keyword evidence="2" id="KW-0732">Signal</keyword>
<gene>
    <name evidence="3" type="ORF">FIBRA_04113</name>
</gene>
<dbReference type="Proteomes" id="UP000006352">
    <property type="component" value="Unassembled WGS sequence"/>
</dbReference>
<evidence type="ECO:0000313" key="4">
    <source>
        <dbReference type="Proteomes" id="UP000006352"/>
    </source>
</evidence>